<organism evidence="1 2">
    <name type="scientific">Dufourea novaeangliae</name>
    <name type="common">Sweat bee</name>
    <dbReference type="NCBI Taxonomy" id="178035"/>
    <lineage>
        <taxon>Eukaryota</taxon>
        <taxon>Metazoa</taxon>
        <taxon>Ecdysozoa</taxon>
        <taxon>Arthropoda</taxon>
        <taxon>Hexapoda</taxon>
        <taxon>Insecta</taxon>
        <taxon>Pterygota</taxon>
        <taxon>Neoptera</taxon>
        <taxon>Endopterygota</taxon>
        <taxon>Hymenoptera</taxon>
        <taxon>Apocrita</taxon>
        <taxon>Aculeata</taxon>
        <taxon>Apoidea</taxon>
        <taxon>Anthophila</taxon>
        <taxon>Halictidae</taxon>
        <taxon>Rophitinae</taxon>
        <taxon>Dufourea</taxon>
    </lineage>
</organism>
<accession>A0A154PKY2</accession>
<dbReference type="Proteomes" id="UP000076502">
    <property type="component" value="Unassembled WGS sequence"/>
</dbReference>
<proteinExistence type="predicted"/>
<name>A0A154PKY2_DUFNO</name>
<evidence type="ECO:0000313" key="2">
    <source>
        <dbReference type="Proteomes" id="UP000076502"/>
    </source>
</evidence>
<sequence length="84" mass="9592">MSQTVYRAAKNVCSVMEIDYWVSLDSLPNSLVHVIQPHGFTGNETPNARLGASHLAVRWRLTQQIPFVQTHKFKYSIFGNINNF</sequence>
<dbReference type="AlphaFoldDB" id="A0A154PKY2"/>
<keyword evidence="2" id="KW-1185">Reference proteome</keyword>
<dbReference type="EMBL" id="KQ434948">
    <property type="protein sequence ID" value="KZC12483.1"/>
    <property type="molecule type" value="Genomic_DNA"/>
</dbReference>
<reference evidence="1 2" key="1">
    <citation type="submission" date="2015-07" db="EMBL/GenBank/DDBJ databases">
        <title>The genome of Dufourea novaeangliae.</title>
        <authorList>
            <person name="Pan H."/>
            <person name="Kapheim K."/>
        </authorList>
    </citation>
    <scope>NUCLEOTIDE SEQUENCE [LARGE SCALE GENOMIC DNA]</scope>
    <source>
        <strain evidence="1">0120121106</strain>
        <tissue evidence="1">Whole body</tissue>
    </source>
</reference>
<protein>
    <submittedName>
        <fullName evidence="1">Uncharacterized protein</fullName>
    </submittedName>
</protein>
<gene>
    <name evidence="1" type="ORF">WN55_04021</name>
</gene>
<evidence type="ECO:0000313" key="1">
    <source>
        <dbReference type="EMBL" id="KZC12483.1"/>
    </source>
</evidence>